<evidence type="ECO:0008006" key="3">
    <source>
        <dbReference type="Google" id="ProtNLM"/>
    </source>
</evidence>
<accession>A0ABN3BD79</accession>
<evidence type="ECO:0000313" key="2">
    <source>
        <dbReference type="Proteomes" id="UP001501391"/>
    </source>
</evidence>
<reference evidence="1 2" key="1">
    <citation type="journal article" date="2019" name="Int. J. Syst. Evol. Microbiol.">
        <title>The Global Catalogue of Microorganisms (GCM) 10K type strain sequencing project: providing services to taxonomists for standard genome sequencing and annotation.</title>
        <authorList>
            <consortium name="The Broad Institute Genomics Platform"/>
            <consortium name="The Broad Institute Genome Sequencing Center for Infectious Disease"/>
            <person name="Wu L."/>
            <person name="Ma J."/>
        </authorList>
    </citation>
    <scope>NUCLEOTIDE SEQUENCE [LARGE SCALE GENOMIC DNA]</scope>
    <source>
        <strain evidence="1 2">JCM 14924</strain>
    </source>
</reference>
<name>A0ABN3BD79_9ACTN</name>
<gene>
    <name evidence="1" type="ORF">GCM10009787_08120</name>
</gene>
<dbReference type="Proteomes" id="UP001501391">
    <property type="component" value="Unassembled WGS sequence"/>
</dbReference>
<comment type="caution">
    <text evidence="1">The sequence shown here is derived from an EMBL/GenBank/DDBJ whole genome shotgun (WGS) entry which is preliminary data.</text>
</comment>
<keyword evidence="2" id="KW-1185">Reference proteome</keyword>
<organism evidence="1 2">
    <name type="scientific">Streptomyces bangladeshensis</name>
    <dbReference type="NCBI Taxonomy" id="295352"/>
    <lineage>
        <taxon>Bacteria</taxon>
        <taxon>Bacillati</taxon>
        <taxon>Actinomycetota</taxon>
        <taxon>Actinomycetes</taxon>
        <taxon>Kitasatosporales</taxon>
        <taxon>Streptomycetaceae</taxon>
        <taxon>Streptomyces</taxon>
    </lineage>
</organism>
<proteinExistence type="predicted"/>
<sequence>MGDDLDGVLWCVGHRVMVPPSSGTWCAVPGVRGGAGASAGRTRVYTLLDYKTFVRKILYKPYKEDRRTHSHRLWCSDGPWEKLDGRPVRPTTTGVDRGEDL</sequence>
<evidence type="ECO:0000313" key="1">
    <source>
        <dbReference type="EMBL" id="GAA2192079.1"/>
    </source>
</evidence>
<dbReference type="EMBL" id="BAAAOQ010000002">
    <property type="protein sequence ID" value="GAA2192079.1"/>
    <property type="molecule type" value="Genomic_DNA"/>
</dbReference>
<protein>
    <recommendedName>
        <fullName evidence="3">Transposase</fullName>
    </recommendedName>
</protein>